<feature type="compositionally biased region" description="Basic and acidic residues" evidence="1">
    <location>
        <begin position="23"/>
        <end position="46"/>
    </location>
</feature>
<dbReference type="Proteomes" id="UP001271780">
    <property type="component" value="Unassembled WGS sequence"/>
</dbReference>
<protein>
    <submittedName>
        <fullName evidence="2">Uncharacterized protein</fullName>
    </submittedName>
</protein>
<dbReference type="EMBL" id="JAVIIZ010000025">
    <property type="protein sequence ID" value="MDX8475958.1"/>
    <property type="molecule type" value="Genomic_DNA"/>
</dbReference>
<evidence type="ECO:0000313" key="3">
    <source>
        <dbReference type="Proteomes" id="UP001271780"/>
    </source>
</evidence>
<sequence length="53" mass="6363">MNQILAILTDVIRIATFQWQGEARRGRGCQDRQDVFRHHEPLTDRRPIRHTRP</sequence>
<feature type="region of interest" description="Disordered" evidence="1">
    <location>
        <begin position="23"/>
        <end position="53"/>
    </location>
</feature>
<name>A0ABU4XPM6_9HYPH</name>
<dbReference type="RefSeq" id="WP_320318663.1">
    <property type="nucleotide sequence ID" value="NZ_JAVIIX010000024.1"/>
</dbReference>
<evidence type="ECO:0000256" key="1">
    <source>
        <dbReference type="SAM" id="MobiDB-lite"/>
    </source>
</evidence>
<organism evidence="2 3">
    <name type="scientific">Mesorhizobium dulcispinae</name>
    <dbReference type="NCBI Taxonomy" id="3072316"/>
    <lineage>
        <taxon>Bacteria</taxon>
        <taxon>Pseudomonadati</taxon>
        <taxon>Pseudomonadota</taxon>
        <taxon>Alphaproteobacteria</taxon>
        <taxon>Hyphomicrobiales</taxon>
        <taxon>Phyllobacteriaceae</taxon>
        <taxon>Mesorhizobium</taxon>
    </lineage>
</organism>
<keyword evidence="3" id="KW-1185">Reference proteome</keyword>
<gene>
    <name evidence="2" type="ORF">RFM27_28125</name>
</gene>
<evidence type="ECO:0000313" key="2">
    <source>
        <dbReference type="EMBL" id="MDX8475958.1"/>
    </source>
</evidence>
<comment type="caution">
    <text evidence="2">The sequence shown here is derived from an EMBL/GenBank/DDBJ whole genome shotgun (WGS) entry which is preliminary data.</text>
</comment>
<reference evidence="2 3" key="1">
    <citation type="submission" date="2023-08" db="EMBL/GenBank/DDBJ databases">
        <title>Implementing the SeqCode for naming new Mesorhizobium species isolated from Vachellia karroo root nodules.</title>
        <authorList>
            <person name="Van Lill M."/>
        </authorList>
    </citation>
    <scope>NUCLEOTIDE SEQUENCE [LARGE SCALE GENOMIC DNA]</scope>
    <source>
        <strain evidence="2 3">VK23A</strain>
    </source>
</reference>
<proteinExistence type="predicted"/>
<accession>A0ABU4XPM6</accession>